<dbReference type="EMBL" id="UOES01000246">
    <property type="protein sequence ID" value="VAW27480.1"/>
    <property type="molecule type" value="Genomic_DNA"/>
</dbReference>
<accession>A0A3B0UED5</accession>
<proteinExistence type="predicted"/>
<sequence length="196" mass="22899">MTNPILFSIAAILLTSCGTHYTISSTNEFSIKPSDKFIVRLTDTDLVVDDDPTTGTIELLQSLNYKVMPVQEFDSINYRYILHLNDSWEPSPEELRRLHRNVDYDYLLVGGFSEFTRNFHLYHKQTDRERELNLNFPEKSTVEFKYYLYSIRDQQLVLYISVRKTASGNAFTHAAFGSLIFPKALKKLEKYLQKLH</sequence>
<reference evidence="1" key="1">
    <citation type="submission" date="2018-06" db="EMBL/GenBank/DDBJ databases">
        <authorList>
            <person name="Zhirakovskaya E."/>
        </authorList>
    </citation>
    <scope>NUCLEOTIDE SEQUENCE</scope>
</reference>
<name>A0A3B0UED5_9ZZZZ</name>
<protein>
    <submittedName>
        <fullName evidence="1">Uncharacterized protein</fullName>
    </submittedName>
</protein>
<organism evidence="1">
    <name type="scientific">hydrothermal vent metagenome</name>
    <dbReference type="NCBI Taxonomy" id="652676"/>
    <lineage>
        <taxon>unclassified sequences</taxon>
        <taxon>metagenomes</taxon>
        <taxon>ecological metagenomes</taxon>
    </lineage>
</organism>
<dbReference type="AlphaFoldDB" id="A0A3B0UED5"/>
<gene>
    <name evidence="1" type="ORF">MNBD_BACTEROID06-1358</name>
</gene>
<evidence type="ECO:0000313" key="1">
    <source>
        <dbReference type="EMBL" id="VAW27480.1"/>
    </source>
</evidence>